<organism evidence="7">
    <name type="scientific">Graphocephala atropunctata</name>
    <dbReference type="NCBI Taxonomy" id="36148"/>
    <lineage>
        <taxon>Eukaryota</taxon>
        <taxon>Metazoa</taxon>
        <taxon>Ecdysozoa</taxon>
        <taxon>Arthropoda</taxon>
        <taxon>Hexapoda</taxon>
        <taxon>Insecta</taxon>
        <taxon>Pterygota</taxon>
        <taxon>Neoptera</taxon>
        <taxon>Paraneoptera</taxon>
        <taxon>Hemiptera</taxon>
        <taxon>Auchenorrhyncha</taxon>
        <taxon>Membracoidea</taxon>
        <taxon>Cicadellidae</taxon>
        <taxon>Cicadellinae</taxon>
        <taxon>Cicadellini</taxon>
        <taxon>Graphocephala</taxon>
    </lineage>
</organism>
<evidence type="ECO:0000259" key="6">
    <source>
        <dbReference type="PROSITE" id="PS50812"/>
    </source>
</evidence>
<dbReference type="CDD" id="cd05834">
    <property type="entry name" value="PWWP_HRP"/>
    <property type="match status" value="1"/>
</dbReference>
<sequence length="484" mass="54399">MMTSPKFGPGDKIFAKVRGYPPWPARVEGVADETPNKMKYHVYFYGTGETAVCKQEELFPYVDNREKFGKPMKKKGFNEALLQIDSELGLSTLIQTPQTPNNEPDSETEGNLVIDEAPGKKSKVSTPLSGKPKDVKRASRGKADAGDEQVVKKPRKKSVLPSEEDTPGTSQKLNSVELYPVVSRSGRKIKPKKYSDVDSHELEDTEQATPKGKQGTKATSASSKTKHDIELDADLINESTLVAFTPKGEEVRLKLNLNKPVVFKSEKARLEWEAKVLEDGKTLKAQIESGEVLPEKVKKEIQEKYQDKLVQLEQKMAYDDKKEKLEYLKVEAQLLDIDVRIKGSLSLKHAEPETCLKCIDEFLGLKLSPLMFKKHPELVDTVKKLRKYVGNTNYWNMSDEQTHVFAGQAASIRSKSEHIYNKIKSLFMVPYGKSFWDIFSQELKDFNESIKGMGIDEIFGLTNDPSPKENMENESPADVNSSAS</sequence>
<feature type="region of interest" description="Disordered" evidence="5">
    <location>
        <begin position="461"/>
        <end position="484"/>
    </location>
</feature>
<dbReference type="PANTHER" id="PTHR12550">
    <property type="entry name" value="HEPATOMA-DERIVED GROWTH FACTOR-RELATED"/>
    <property type="match status" value="1"/>
</dbReference>
<evidence type="ECO:0000256" key="3">
    <source>
        <dbReference type="ARBA" id="ARBA00023054"/>
    </source>
</evidence>
<keyword evidence="3" id="KW-0175">Coiled coil</keyword>
<dbReference type="Gene3D" id="1.20.930.10">
    <property type="entry name" value="Conserved domain common to transcription factors TFIIS, elongin A, CRSP70"/>
    <property type="match status" value="1"/>
</dbReference>
<feature type="domain" description="PWWP" evidence="6">
    <location>
        <begin position="9"/>
        <end position="64"/>
    </location>
</feature>
<evidence type="ECO:0000256" key="1">
    <source>
        <dbReference type="ARBA" id="ARBA00004123"/>
    </source>
</evidence>
<accession>A0A1B6M7W3</accession>
<dbReference type="PANTHER" id="PTHR12550:SF70">
    <property type="entry name" value="JIL-1 ANCHORING AND STABILIZING PROTEIN, ISOFORM A"/>
    <property type="match status" value="1"/>
</dbReference>
<dbReference type="AlphaFoldDB" id="A0A1B6M7W3"/>
<dbReference type="InterPro" id="IPR036218">
    <property type="entry name" value="HIVI-bd_sf"/>
</dbReference>
<dbReference type="Gene3D" id="2.30.30.140">
    <property type="match status" value="1"/>
</dbReference>
<gene>
    <name evidence="7" type="ORF">g.16239</name>
</gene>
<keyword evidence="4" id="KW-0539">Nucleus</keyword>
<dbReference type="EMBL" id="GEBQ01007955">
    <property type="protein sequence ID" value="JAT32022.1"/>
    <property type="molecule type" value="Transcribed_RNA"/>
</dbReference>
<feature type="compositionally biased region" description="Polar residues" evidence="5">
    <location>
        <begin position="94"/>
        <end position="103"/>
    </location>
</feature>
<dbReference type="SMART" id="SM00293">
    <property type="entry name" value="PWWP"/>
    <property type="match status" value="1"/>
</dbReference>
<evidence type="ECO:0000256" key="4">
    <source>
        <dbReference type="ARBA" id="ARBA00023242"/>
    </source>
</evidence>
<dbReference type="PROSITE" id="PS50812">
    <property type="entry name" value="PWWP"/>
    <property type="match status" value="1"/>
</dbReference>
<evidence type="ECO:0000256" key="5">
    <source>
        <dbReference type="SAM" id="MobiDB-lite"/>
    </source>
</evidence>
<evidence type="ECO:0000313" key="7">
    <source>
        <dbReference type="EMBL" id="JAT32022.1"/>
    </source>
</evidence>
<feature type="compositionally biased region" description="Basic and acidic residues" evidence="5">
    <location>
        <begin position="131"/>
        <end position="151"/>
    </location>
</feature>
<dbReference type="Pfam" id="PF11467">
    <property type="entry name" value="LEDGF"/>
    <property type="match status" value="1"/>
</dbReference>
<name>A0A1B6M7W3_9HEMI</name>
<comment type="subcellular location">
    <subcellularLocation>
        <location evidence="1">Nucleus</location>
    </subcellularLocation>
</comment>
<proteinExistence type="inferred from homology"/>
<feature type="region of interest" description="Disordered" evidence="5">
    <location>
        <begin position="94"/>
        <end position="226"/>
    </location>
</feature>
<dbReference type="InterPro" id="IPR000313">
    <property type="entry name" value="PWWP_dom"/>
</dbReference>
<evidence type="ECO:0000256" key="2">
    <source>
        <dbReference type="ARBA" id="ARBA00005309"/>
    </source>
</evidence>
<comment type="similarity">
    <text evidence="2">Belongs to the HDGF family.</text>
</comment>
<reference evidence="7" key="1">
    <citation type="submission" date="2015-11" db="EMBL/GenBank/DDBJ databases">
        <title>De novo transcriptome assembly of four potential Pierce s Disease insect vectors from Arizona vineyards.</title>
        <authorList>
            <person name="Tassone E.E."/>
        </authorList>
    </citation>
    <scope>NUCLEOTIDE SEQUENCE</scope>
</reference>
<dbReference type="InterPro" id="IPR021567">
    <property type="entry name" value="LEDGF_IBD"/>
</dbReference>
<dbReference type="SUPFAM" id="SSF140576">
    <property type="entry name" value="HIV integrase-binding domain"/>
    <property type="match status" value="1"/>
</dbReference>
<feature type="compositionally biased region" description="Basic and acidic residues" evidence="5">
    <location>
        <begin position="193"/>
        <end position="202"/>
    </location>
</feature>
<dbReference type="SUPFAM" id="SSF63748">
    <property type="entry name" value="Tudor/PWWP/MBT"/>
    <property type="match status" value="1"/>
</dbReference>
<dbReference type="GO" id="GO:0005634">
    <property type="term" value="C:nucleus"/>
    <property type="evidence" value="ECO:0007669"/>
    <property type="project" value="UniProtKB-SubCell"/>
</dbReference>
<dbReference type="Pfam" id="PF00855">
    <property type="entry name" value="PWWP"/>
    <property type="match status" value="1"/>
</dbReference>
<dbReference type="InterPro" id="IPR035441">
    <property type="entry name" value="TFIIS/LEDGF_dom_sf"/>
</dbReference>
<protein>
    <recommendedName>
        <fullName evidence="6">PWWP domain-containing protein</fullName>
    </recommendedName>
</protein>